<dbReference type="PATRIC" id="fig|1285586.5.peg.4164"/>
<evidence type="ECO:0000256" key="1">
    <source>
        <dbReference type="SAM" id="Phobius"/>
    </source>
</evidence>
<feature type="transmembrane region" description="Helical" evidence="1">
    <location>
        <begin position="12"/>
        <end position="32"/>
    </location>
</feature>
<gene>
    <name evidence="2" type="ORF">H131_20002</name>
</gene>
<keyword evidence="1" id="KW-1133">Transmembrane helix</keyword>
<dbReference type="AlphaFoldDB" id="R7Z9F4"/>
<proteinExistence type="predicted"/>
<dbReference type="GO" id="GO:0016787">
    <property type="term" value="F:hydrolase activity"/>
    <property type="evidence" value="ECO:0007669"/>
    <property type="project" value="UniProtKB-KW"/>
</dbReference>
<keyword evidence="2" id="KW-0378">Hydrolase</keyword>
<dbReference type="Gene3D" id="3.40.50.1820">
    <property type="entry name" value="alpha/beta hydrolase"/>
    <property type="match status" value="1"/>
</dbReference>
<dbReference type="Proteomes" id="UP000013911">
    <property type="component" value="Unassembled WGS sequence"/>
</dbReference>
<protein>
    <submittedName>
        <fullName evidence="2">Putative hydrolase</fullName>
    </submittedName>
</protein>
<dbReference type="eggNOG" id="COG0596">
    <property type="taxonomic scope" value="Bacteria"/>
</dbReference>
<accession>R7Z9F4</accession>
<evidence type="ECO:0000313" key="2">
    <source>
        <dbReference type="EMBL" id="EON70753.1"/>
    </source>
</evidence>
<dbReference type="HOGENOM" id="CLU_020336_9_2_9"/>
<comment type="caution">
    <text evidence="2">The sequence shown here is derived from an EMBL/GenBank/DDBJ whole genome shotgun (WGS) entry which is preliminary data.</text>
</comment>
<keyword evidence="1" id="KW-0812">Transmembrane</keyword>
<evidence type="ECO:0000313" key="3">
    <source>
        <dbReference type="Proteomes" id="UP000013911"/>
    </source>
</evidence>
<organism evidence="2 3">
    <name type="scientific">Lysinibacillus sphaericus OT4b.31</name>
    <dbReference type="NCBI Taxonomy" id="1285586"/>
    <lineage>
        <taxon>Bacteria</taxon>
        <taxon>Bacillati</taxon>
        <taxon>Bacillota</taxon>
        <taxon>Bacilli</taxon>
        <taxon>Bacillales</taxon>
        <taxon>Bacillaceae</taxon>
        <taxon>Lysinibacillus</taxon>
    </lineage>
</organism>
<sequence>MKKIFKVVKKMTMWFLAVILLGIVSIFSYHHYQLAKESALIKGKGSIVKMHDNNLNVYNEGDGEDTYVFMAGSGIAAPVYEMKGLYSKFSKENKIAVMERAGYGYSDVFNDDRDIDTILEQTREALIQSGNKPPYILMPHSLSGMEAIYWAQKYPQEIKGIIAIDIGLPEQYVTHKMSLVDSLTVRTINMLTKVGLHRLVPSTTYNPEVMKQSFLTEEEKDIYKALSFKQFLNNDMKEELLHAYENGQKSINLPMPKETPILFIDAIAEQYKNSKYTKQKSKDYQDFAEQLDMAEVKEISGTHSIYLYKPDEIYDLSKAFIKTKIEKNEGLM</sequence>
<dbReference type="InterPro" id="IPR029058">
    <property type="entry name" value="AB_hydrolase_fold"/>
</dbReference>
<keyword evidence="1" id="KW-0472">Membrane</keyword>
<dbReference type="EMBL" id="AQPX01000029">
    <property type="protein sequence ID" value="EON70753.1"/>
    <property type="molecule type" value="Genomic_DNA"/>
</dbReference>
<dbReference type="SUPFAM" id="SSF53474">
    <property type="entry name" value="alpha/beta-Hydrolases"/>
    <property type="match status" value="1"/>
</dbReference>
<dbReference type="RefSeq" id="WP_010860901.1">
    <property type="nucleotide sequence ID" value="NZ_KB933404.1"/>
</dbReference>
<dbReference type="OrthoDB" id="1817159at2"/>
<name>R7Z9F4_LYSSH</name>
<reference evidence="2 3" key="1">
    <citation type="submission" date="2013-04" db="EMBL/GenBank/DDBJ databases">
        <title>Draft genome of the heavy metal tolerant bacterium Lysinibacillus sphaericus strain OT4b.31.</title>
        <authorList>
            <person name="Pena-Montenegro T.D."/>
            <person name="Dussan J."/>
        </authorList>
    </citation>
    <scope>NUCLEOTIDE SEQUENCE [LARGE SCALE GENOMIC DNA]</scope>
    <source>
        <strain evidence="2 3">OT4b.31</strain>
    </source>
</reference>